<comment type="caution">
    <text evidence="3">The sequence shown here is derived from an EMBL/GenBank/DDBJ whole genome shotgun (WGS) entry which is preliminary data.</text>
</comment>
<dbReference type="OrthoDB" id="422728at2759"/>
<dbReference type="AlphaFoldDB" id="A0A8T1VFF0"/>
<feature type="compositionally biased region" description="Polar residues" evidence="1">
    <location>
        <begin position="657"/>
        <end position="677"/>
    </location>
</feature>
<proteinExistence type="predicted"/>
<feature type="compositionally biased region" description="Polar residues" evidence="1">
    <location>
        <begin position="723"/>
        <end position="754"/>
    </location>
</feature>
<dbReference type="GO" id="GO:0031593">
    <property type="term" value="F:polyubiquitin modification-dependent protein binding"/>
    <property type="evidence" value="ECO:0007669"/>
    <property type="project" value="TreeGrafter"/>
</dbReference>
<organism evidence="3 4">
    <name type="scientific">Phytophthora pseudosyringae</name>
    <dbReference type="NCBI Taxonomy" id="221518"/>
    <lineage>
        <taxon>Eukaryota</taxon>
        <taxon>Sar</taxon>
        <taxon>Stramenopiles</taxon>
        <taxon>Oomycota</taxon>
        <taxon>Peronosporomycetes</taxon>
        <taxon>Peronosporales</taxon>
        <taxon>Peronosporaceae</taxon>
        <taxon>Phytophthora</taxon>
    </lineage>
</organism>
<dbReference type="GO" id="GO:0036503">
    <property type="term" value="P:ERAD pathway"/>
    <property type="evidence" value="ECO:0007669"/>
    <property type="project" value="TreeGrafter"/>
</dbReference>
<dbReference type="Pfam" id="PF24842">
    <property type="entry name" value="UFD1_N2"/>
    <property type="match status" value="1"/>
</dbReference>
<gene>
    <name evidence="3" type="ORF">PHYPSEUDO_009258</name>
</gene>
<dbReference type="GO" id="GO:0034098">
    <property type="term" value="C:VCP-NPL4-UFD1 AAA ATPase complex"/>
    <property type="evidence" value="ECO:0007669"/>
    <property type="project" value="TreeGrafter"/>
</dbReference>
<sequence length="803" mass="87103">MATVPTASKRRQASKQGKLRLPSHKLQCFSVACLDMPHLEFGDKIVLPPCLKIPTPLLFMIRVAGVDIQPEETLEACRPQFCSVQEFSAPTDQVFLPYWLMQNLRVPEGGSVVVTSVVDIPRGVYCRLQPETTSFLDLAADIGPKLLMETALRRYSVLSVNSTIVIEYGSVRYYVRVAELKPASVVSLCGDVDLETDFMPPEGSDPKRLSTGKSTATNENTSTSVQPSATNSSPAIDGATAFRSNDPTSARGYGRRLRDGGYVESVLDTLATSINEQVLRKKNQSSLQKAQKNVRDKQSKAISTDAVAAVAAAATESSVLAAHVRSAQRAFSTPGQALGTAVQPQSPQCLAAPGDAIEQMTEDGSSNLAVDQTVLPDRGARSNIYKCKLCLADISLINMELHTLRCNKNPAYHKFECPTCHEKILRGNENRHRHCPDCTILCDSSESLTEHQRDEHTASCKCTLCGAVFTRVELRDHVESGQCDHALMPCSLCGLAFKKKDMTQHSCMCSSRTERCDGCKSYIKITEFDTHLERCQIFAQQRDSAPLRPNANFKESNSQAMITTKSSNQTAVECAYCLQGGFSTIAAVEHHVLHNCRVAKSFTTPANAQVSSANQEAADQPEASSSEDVDEPHSDEITRPLLAQGRMRRKGDVDAVHSTSSSRSILTPRGNNSNDDQGSPLAVAASFSRRSTPASLDSSILVPPARLAQQAGKLRKPQPRPNPQLQSLSQRTTKSISTLKGSQVSRIDSRNASSGPEDLCISTAGGTSHRALAAAAPRSRTNTRARRRPTATLPAPGRLDKLP</sequence>
<dbReference type="SMART" id="SM00355">
    <property type="entry name" value="ZnF_C2H2"/>
    <property type="match status" value="3"/>
</dbReference>
<feature type="domain" description="C2H2-type" evidence="2">
    <location>
        <begin position="435"/>
        <end position="456"/>
    </location>
</feature>
<reference evidence="3" key="1">
    <citation type="submission" date="2021-02" db="EMBL/GenBank/DDBJ databases">
        <authorList>
            <person name="Palmer J.M."/>
        </authorList>
    </citation>
    <scope>NUCLEOTIDE SEQUENCE</scope>
    <source>
        <strain evidence="3">SCRP734</strain>
    </source>
</reference>
<feature type="region of interest" description="Disordered" evidence="1">
    <location>
        <begin position="607"/>
        <end position="680"/>
    </location>
</feature>
<dbReference type="EMBL" id="JAGDFM010000382">
    <property type="protein sequence ID" value="KAG7378970.1"/>
    <property type="molecule type" value="Genomic_DNA"/>
</dbReference>
<evidence type="ECO:0000313" key="3">
    <source>
        <dbReference type="EMBL" id="KAG7378970.1"/>
    </source>
</evidence>
<dbReference type="InterPro" id="IPR055417">
    <property type="entry name" value="UFD1_N1"/>
</dbReference>
<evidence type="ECO:0000313" key="4">
    <source>
        <dbReference type="Proteomes" id="UP000694044"/>
    </source>
</evidence>
<protein>
    <recommendedName>
        <fullName evidence="2">C2H2-type domain-containing protein</fullName>
    </recommendedName>
</protein>
<dbReference type="InterPro" id="IPR013087">
    <property type="entry name" value="Znf_C2H2_type"/>
</dbReference>
<feature type="region of interest" description="Disordered" evidence="1">
    <location>
        <begin position="709"/>
        <end position="803"/>
    </location>
</feature>
<feature type="compositionally biased region" description="Polar residues" evidence="1">
    <location>
        <begin position="607"/>
        <end position="624"/>
    </location>
</feature>
<evidence type="ECO:0000259" key="2">
    <source>
        <dbReference type="PROSITE" id="PS00028"/>
    </source>
</evidence>
<feature type="compositionally biased region" description="Polar residues" evidence="1">
    <location>
        <begin position="211"/>
        <end position="234"/>
    </location>
</feature>
<dbReference type="PANTHER" id="PTHR12555:SF13">
    <property type="entry name" value="UBIQUITIN RECOGNITION FACTOR IN ER-ASSOCIATED DEGRADATION PROTEIN 1"/>
    <property type="match status" value="1"/>
</dbReference>
<accession>A0A8T1VFF0</accession>
<dbReference type="Proteomes" id="UP000694044">
    <property type="component" value="Unassembled WGS sequence"/>
</dbReference>
<dbReference type="InterPro" id="IPR004854">
    <property type="entry name" value="Ufd1-like"/>
</dbReference>
<dbReference type="GO" id="GO:0006511">
    <property type="term" value="P:ubiquitin-dependent protein catabolic process"/>
    <property type="evidence" value="ECO:0007669"/>
    <property type="project" value="InterPro"/>
</dbReference>
<dbReference type="Pfam" id="PF03152">
    <property type="entry name" value="UFD1_N1"/>
    <property type="match status" value="1"/>
</dbReference>
<dbReference type="PROSITE" id="PS00028">
    <property type="entry name" value="ZINC_FINGER_C2H2_1"/>
    <property type="match status" value="1"/>
</dbReference>
<evidence type="ECO:0000256" key="1">
    <source>
        <dbReference type="SAM" id="MobiDB-lite"/>
    </source>
</evidence>
<dbReference type="PANTHER" id="PTHR12555">
    <property type="entry name" value="UBIQUITIN FUSION DEGRADATON PROTEIN 1"/>
    <property type="match status" value="1"/>
</dbReference>
<dbReference type="InterPro" id="IPR055418">
    <property type="entry name" value="UFD1_N2"/>
</dbReference>
<name>A0A8T1VFF0_9STRA</name>
<feature type="region of interest" description="Disordered" evidence="1">
    <location>
        <begin position="197"/>
        <end position="255"/>
    </location>
</feature>
<keyword evidence="4" id="KW-1185">Reference proteome</keyword>